<evidence type="ECO:0000259" key="13">
    <source>
        <dbReference type="PROSITE" id="PS51379"/>
    </source>
</evidence>
<dbReference type="GO" id="GO:0051538">
    <property type="term" value="F:3 iron, 4 sulfur cluster binding"/>
    <property type="evidence" value="ECO:0007669"/>
    <property type="project" value="UniProtKB-KW"/>
</dbReference>
<evidence type="ECO:0000256" key="12">
    <source>
        <dbReference type="SAM" id="MobiDB-lite"/>
    </source>
</evidence>
<comment type="function">
    <text evidence="11">Ferredoxins are iron-sulfur proteins that transfer electrons in a wide variety of metabolic reactions.</text>
</comment>
<keyword evidence="15" id="KW-1185">Reference proteome</keyword>
<evidence type="ECO:0000256" key="7">
    <source>
        <dbReference type="ARBA" id="ARBA00022982"/>
    </source>
</evidence>
<dbReference type="PROSITE" id="PS00198">
    <property type="entry name" value="4FE4S_FER_1"/>
    <property type="match status" value="1"/>
</dbReference>
<dbReference type="RefSeq" id="WP_092702304.1">
    <property type="nucleotide sequence ID" value="NZ_FOSR01000003.1"/>
</dbReference>
<evidence type="ECO:0000256" key="8">
    <source>
        <dbReference type="ARBA" id="ARBA00023004"/>
    </source>
</evidence>
<keyword evidence="10 11" id="KW-0003">3Fe-4S</keyword>
<dbReference type="GO" id="GO:0051539">
    <property type="term" value="F:4 iron, 4 sulfur cluster binding"/>
    <property type="evidence" value="ECO:0007669"/>
    <property type="project" value="UniProtKB-KW"/>
</dbReference>
<dbReference type="PANTHER" id="PTHR42859:SF2">
    <property type="entry name" value="FERREDOXIN"/>
    <property type="match status" value="1"/>
</dbReference>
<evidence type="ECO:0000313" key="14">
    <source>
        <dbReference type="EMBL" id="SFK46298.1"/>
    </source>
</evidence>
<evidence type="ECO:0000256" key="6">
    <source>
        <dbReference type="ARBA" id="ARBA00022737"/>
    </source>
</evidence>
<feature type="domain" description="4Fe-4S ferredoxin-type" evidence="13">
    <location>
        <begin position="31"/>
        <end position="60"/>
    </location>
</feature>
<dbReference type="InterPro" id="IPR022569">
    <property type="entry name" value="Fd_C"/>
</dbReference>
<dbReference type="PANTHER" id="PTHR42859">
    <property type="entry name" value="OXIDOREDUCTASE"/>
    <property type="match status" value="1"/>
</dbReference>
<dbReference type="Pfam" id="PF00037">
    <property type="entry name" value="Fer4"/>
    <property type="match status" value="1"/>
</dbReference>
<evidence type="ECO:0000256" key="2">
    <source>
        <dbReference type="ARBA" id="ARBA00001966"/>
    </source>
</evidence>
<dbReference type="InterPro" id="IPR054829">
    <property type="entry name" value="FdxA"/>
</dbReference>
<gene>
    <name evidence="14" type="ORF">SAMN05192579_10357</name>
</gene>
<dbReference type="PRINTS" id="PR00354">
    <property type="entry name" value="7FE8SFRDOXIN"/>
</dbReference>
<evidence type="ECO:0000256" key="3">
    <source>
        <dbReference type="ARBA" id="ARBA00022448"/>
    </source>
</evidence>
<evidence type="ECO:0000256" key="9">
    <source>
        <dbReference type="ARBA" id="ARBA00023014"/>
    </source>
</evidence>
<keyword evidence="3 11" id="KW-0813">Transport</keyword>
<dbReference type="EMBL" id="FOSR01000003">
    <property type="protein sequence ID" value="SFK46298.1"/>
    <property type="molecule type" value="Genomic_DNA"/>
</dbReference>
<evidence type="ECO:0000256" key="4">
    <source>
        <dbReference type="ARBA" id="ARBA00022485"/>
    </source>
</evidence>
<protein>
    <recommendedName>
        <fullName evidence="11">Ferredoxin</fullName>
    </recommendedName>
</protein>
<dbReference type="InterPro" id="IPR000813">
    <property type="entry name" value="7Fe_ferredoxin"/>
</dbReference>
<accession>A0A1I3ZQL1</accession>
<keyword evidence="9 11" id="KW-0411">Iron-sulfur</keyword>
<feature type="domain" description="4Fe-4S ferredoxin-type" evidence="13">
    <location>
        <begin position="1"/>
        <end position="30"/>
    </location>
</feature>
<dbReference type="Pfam" id="PF11953">
    <property type="entry name" value="DUF3470"/>
    <property type="match status" value="1"/>
</dbReference>
<evidence type="ECO:0000256" key="11">
    <source>
        <dbReference type="RuleBase" id="RU364098"/>
    </source>
</evidence>
<dbReference type="InterPro" id="IPR017896">
    <property type="entry name" value="4Fe4S_Fe-S-bd"/>
</dbReference>
<evidence type="ECO:0000256" key="10">
    <source>
        <dbReference type="ARBA" id="ARBA00023291"/>
    </source>
</evidence>
<dbReference type="GO" id="GO:0009055">
    <property type="term" value="F:electron transfer activity"/>
    <property type="evidence" value="ECO:0007669"/>
    <property type="project" value="InterPro"/>
</dbReference>
<proteinExistence type="predicted"/>
<evidence type="ECO:0000313" key="15">
    <source>
        <dbReference type="Proteomes" id="UP000198725"/>
    </source>
</evidence>
<dbReference type="InterPro" id="IPR050294">
    <property type="entry name" value="RnfB_subfamily"/>
</dbReference>
<keyword evidence="7 11" id="KW-0249">Electron transport</keyword>
<dbReference type="Proteomes" id="UP000198725">
    <property type="component" value="Unassembled WGS sequence"/>
</dbReference>
<dbReference type="Pfam" id="PF12800">
    <property type="entry name" value="Fer4_4"/>
    <property type="match status" value="1"/>
</dbReference>
<keyword evidence="5 11" id="KW-0479">Metal-binding</keyword>
<dbReference type="AlphaFoldDB" id="A0A1I3ZQL1"/>
<name>A0A1I3ZQL1_9GAMM</name>
<feature type="region of interest" description="Disordered" evidence="12">
    <location>
        <begin position="87"/>
        <end position="107"/>
    </location>
</feature>
<dbReference type="Gene3D" id="3.30.70.20">
    <property type="match status" value="1"/>
</dbReference>
<dbReference type="GO" id="GO:0046872">
    <property type="term" value="F:metal ion binding"/>
    <property type="evidence" value="ECO:0007669"/>
    <property type="project" value="UniProtKB-KW"/>
</dbReference>
<comment type="cofactor">
    <cofactor evidence="1 11">
        <name>[3Fe-4S] cluster</name>
        <dbReference type="ChEBI" id="CHEBI:21137"/>
    </cofactor>
</comment>
<comment type="cofactor">
    <cofactor evidence="2 11">
        <name>[4Fe-4S] cluster</name>
        <dbReference type="ChEBI" id="CHEBI:49883"/>
    </cofactor>
</comment>
<organism evidence="14 15">
    <name type="scientific">Rhodanobacter glycinis</name>
    <dbReference type="NCBI Taxonomy" id="582702"/>
    <lineage>
        <taxon>Bacteria</taxon>
        <taxon>Pseudomonadati</taxon>
        <taxon>Pseudomonadota</taxon>
        <taxon>Gammaproteobacteria</taxon>
        <taxon>Lysobacterales</taxon>
        <taxon>Rhodanobacteraceae</taxon>
        <taxon>Rhodanobacter</taxon>
    </lineage>
</organism>
<dbReference type="SUPFAM" id="SSF54862">
    <property type="entry name" value="4Fe-4S ferredoxins"/>
    <property type="match status" value="1"/>
</dbReference>
<reference evidence="15" key="1">
    <citation type="submission" date="2016-10" db="EMBL/GenBank/DDBJ databases">
        <authorList>
            <person name="Varghese N."/>
            <person name="Submissions S."/>
        </authorList>
    </citation>
    <scope>NUCLEOTIDE SEQUENCE [LARGE SCALE GENOMIC DNA]</scope>
    <source>
        <strain evidence="15">MO64</strain>
    </source>
</reference>
<keyword evidence="4 11" id="KW-0004">4Fe-4S</keyword>
<keyword evidence="6 11" id="KW-0677">Repeat</keyword>
<dbReference type="PROSITE" id="PS51379">
    <property type="entry name" value="4FE4S_FER_2"/>
    <property type="match status" value="2"/>
</dbReference>
<keyword evidence="8 11" id="KW-0408">Iron</keyword>
<dbReference type="InterPro" id="IPR017900">
    <property type="entry name" value="4Fe4S_Fe_S_CS"/>
</dbReference>
<evidence type="ECO:0000256" key="5">
    <source>
        <dbReference type="ARBA" id="ARBA00022723"/>
    </source>
</evidence>
<evidence type="ECO:0000256" key="1">
    <source>
        <dbReference type="ARBA" id="ARBA00001927"/>
    </source>
</evidence>
<dbReference type="NCBIfam" id="NF045490">
    <property type="entry name" value="FdxA_Protbact"/>
    <property type="match status" value="1"/>
</dbReference>
<sequence length="107" mass="11694">MTHVVTENCINCKHTDCVEVCPVDCFHEGPNFLVIDPDECIDCTLCVDECPVGAIFPELDVPAGQEGFLALNAELACEWPVLTAKKPSPEDAAQWDGVPDKLPLLKR</sequence>